<proteinExistence type="predicted"/>
<evidence type="ECO:0000313" key="7">
    <source>
        <dbReference type="Proteomes" id="UP000664832"/>
    </source>
</evidence>
<dbReference type="PANTHER" id="PTHR14226">
    <property type="entry name" value="NEUROPATHY TARGET ESTERASE/SWISS CHEESE D.MELANOGASTER"/>
    <property type="match status" value="1"/>
</dbReference>
<dbReference type="Proteomes" id="UP000664832">
    <property type="component" value="Unassembled WGS sequence"/>
</dbReference>
<accession>A0ABS3HWA0</accession>
<dbReference type="Gene3D" id="3.40.1090.10">
    <property type="entry name" value="Cytosolic phospholipase A2 catalytic domain"/>
    <property type="match status" value="2"/>
</dbReference>
<feature type="active site" description="Nucleophile" evidence="4">
    <location>
        <position position="58"/>
    </location>
</feature>
<comment type="caution">
    <text evidence="4">Lacks conserved residue(s) required for the propagation of feature annotation.</text>
</comment>
<gene>
    <name evidence="6" type="ORF">JZO71_00220</name>
</gene>
<dbReference type="InterPro" id="IPR050301">
    <property type="entry name" value="NTE"/>
</dbReference>
<evidence type="ECO:0000256" key="1">
    <source>
        <dbReference type="ARBA" id="ARBA00022801"/>
    </source>
</evidence>
<protein>
    <submittedName>
        <fullName evidence="6">Patatin family protein</fullName>
    </submittedName>
</protein>
<dbReference type="InterPro" id="IPR045943">
    <property type="entry name" value="DUF6363"/>
</dbReference>
<organism evidence="6 7">
    <name type="scientific">Candidatus Enterococcus courvalinii</name>
    <dbReference type="NCBI Taxonomy" id="2815329"/>
    <lineage>
        <taxon>Bacteria</taxon>
        <taxon>Bacillati</taxon>
        <taxon>Bacillota</taxon>
        <taxon>Bacilli</taxon>
        <taxon>Lactobacillales</taxon>
        <taxon>Enterococcaceae</taxon>
        <taxon>Enterococcus</taxon>
    </lineage>
</organism>
<evidence type="ECO:0000256" key="2">
    <source>
        <dbReference type="ARBA" id="ARBA00022963"/>
    </source>
</evidence>
<keyword evidence="7" id="KW-1185">Reference proteome</keyword>
<dbReference type="InterPro" id="IPR002641">
    <property type="entry name" value="PNPLA_dom"/>
</dbReference>
<dbReference type="CDD" id="cd07208">
    <property type="entry name" value="Pat_hypo_Ecoli_yjju_like"/>
    <property type="match status" value="1"/>
</dbReference>
<dbReference type="PROSITE" id="PS51635">
    <property type="entry name" value="PNPLA"/>
    <property type="match status" value="1"/>
</dbReference>
<feature type="domain" description="PNPLA" evidence="5">
    <location>
        <begin position="25"/>
        <end position="190"/>
    </location>
</feature>
<evidence type="ECO:0000256" key="3">
    <source>
        <dbReference type="ARBA" id="ARBA00023098"/>
    </source>
</evidence>
<dbReference type="Pfam" id="PF19890">
    <property type="entry name" value="DUF6363"/>
    <property type="match status" value="1"/>
</dbReference>
<comment type="caution">
    <text evidence="6">The sequence shown here is derived from an EMBL/GenBank/DDBJ whole genome shotgun (WGS) entry which is preliminary data.</text>
</comment>
<evidence type="ECO:0000313" key="6">
    <source>
        <dbReference type="EMBL" id="MBO0480746.1"/>
    </source>
</evidence>
<dbReference type="SUPFAM" id="SSF52151">
    <property type="entry name" value="FabD/lysophospholipase-like"/>
    <property type="match status" value="1"/>
</dbReference>
<feature type="short sequence motif" description="DGA/G" evidence="4">
    <location>
        <begin position="177"/>
        <end position="179"/>
    </location>
</feature>
<evidence type="ECO:0000259" key="5">
    <source>
        <dbReference type="PROSITE" id="PS51635"/>
    </source>
</evidence>
<dbReference type="InterPro" id="IPR016035">
    <property type="entry name" value="Acyl_Trfase/lysoPLipase"/>
</dbReference>
<evidence type="ECO:0000256" key="4">
    <source>
        <dbReference type="PROSITE-ProRule" id="PRU01161"/>
    </source>
</evidence>
<sequence>MLRKSSNFNKLPNGRASTSITKGCLVIEGGAFRGIYAQGVADFLMEQELNFECTVGCSAGALTGMNYVSGQIGRSININLTYRHDSRYVGFKAMVHNKGLIGFDFVLNRVNQFYPFDKQRFLSKDRRFIATTTDIKTGRPCYFDKDTSLDYALTIKASASMPFISKPVIIGDSLYLDGGIVDSIPYRWAIDQGYKKIIVIRTRETSYRKNVKKNNKLLSHSNLLKQYPALKQAMKNRPAMYNKQCDDLTQLVEDRKVFCISPSVPVNVGRLEGNIAKLENLYWLGYQDAQHFFPDLNDYLYKS</sequence>
<dbReference type="EMBL" id="JAFLWI010000001">
    <property type="protein sequence ID" value="MBO0480746.1"/>
    <property type="molecule type" value="Genomic_DNA"/>
</dbReference>
<dbReference type="PANTHER" id="PTHR14226:SF25">
    <property type="entry name" value="PHOSPHOESTERASE"/>
    <property type="match status" value="1"/>
</dbReference>
<keyword evidence="2 4" id="KW-0442">Lipid degradation</keyword>
<keyword evidence="3 4" id="KW-0443">Lipid metabolism</keyword>
<dbReference type="Pfam" id="PF01734">
    <property type="entry name" value="Patatin"/>
    <property type="match status" value="1"/>
</dbReference>
<feature type="short sequence motif" description="GXSXG" evidence="4">
    <location>
        <begin position="56"/>
        <end position="60"/>
    </location>
</feature>
<feature type="active site" description="Proton acceptor" evidence="4">
    <location>
        <position position="177"/>
    </location>
</feature>
<reference evidence="6 7" key="1">
    <citation type="submission" date="2021-03" db="EMBL/GenBank/DDBJ databases">
        <title>Enterococcal diversity collection.</title>
        <authorList>
            <person name="Gilmore M.S."/>
            <person name="Schwartzman J."/>
            <person name="Van Tyne D."/>
            <person name="Martin M."/>
            <person name="Earl A.M."/>
            <person name="Manson A.L."/>
            <person name="Straub T."/>
            <person name="Salamzade R."/>
            <person name="Saavedra J."/>
            <person name="Lebreton F."/>
            <person name="Prichula J."/>
            <person name="Schaufler K."/>
            <person name="Gaca A."/>
            <person name="Sgardioli B."/>
            <person name="Wagenaar J."/>
            <person name="Strong T."/>
        </authorList>
    </citation>
    <scope>NUCLEOTIDE SEQUENCE [LARGE SCALE GENOMIC DNA]</scope>
    <source>
        <strain evidence="6 7">MSG2901</strain>
    </source>
</reference>
<dbReference type="InterPro" id="IPR037483">
    <property type="entry name" value="YjjU-like"/>
</dbReference>
<name>A0ABS3HWA0_9ENTE</name>
<keyword evidence="1 4" id="KW-0378">Hydrolase</keyword>